<protein>
    <submittedName>
        <fullName evidence="1">Uncharacterized protein</fullName>
    </submittedName>
</protein>
<organism evidence="1">
    <name type="scientific">Lygus hesperus</name>
    <name type="common">Western plant bug</name>
    <dbReference type="NCBI Taxonomy" id="30085"/>
    <lineage>
        <taxon>Eukaryota</taxon>
        <taxon>Metazoa</taxon>
        <taxon>Ecdysozoa</taxon>
        <taxon>Arthropoda</taxon>
        <taxon>Hexapoda</taxon>
        <taxon>Insecta</taxon>
        <taxon>Pterygota</taxon>
        <taxon>Neoptera</taxon>
        <taxon>Paraneoptera</taxon>
        <taxon>Hemiptera</taxon>
        <taxon>Heteroptera</taxon>
        <taxon>Panheteroptera</taxon>
        <taxon>Cimicomorpha</taxon>
        <taxon>Miridae</taxon>
        <taxon>Mirini</taxon>
        <taxon>Lygus</taxon>
    </lineage>
</organism>
<sequence length="189" mass="22023">FLPEGMPDKYPRYYRDVRCNDLESAINFAVSLEMHGLGVNEETILDPENIEKLQKADLVLYCLHFDSRREEQLRDYMSKYKLNGILCQRSDEYGRMRRSFGYAFTPKSIERKQIIDWAEEAEKDGYVKPDIHPLEHNFNTVSTLERMIYLPSSQIPTALSKYATTPMLIVNTTEEVTKETSNEVPPENT</sequence>
<accession>A0A0A9YLE7</accession>
<gene>
    <name evidence="1" type="ORF">CM83_99164</name>
</gene>
<reference evidence="1" key="2">
    <citation type="submission" date="2014-07" db="EMBL/GenBank/DDBJ databases">
        <authorList>
            <person name="Hull J."/>
        </authorList>
    </citation>
    <scope>NUCLEOTIDE SEQUENCE</scope>
</reference>
<feature type="non-terminal residue" evidence="1">
    <location>
        <position position="1"/>
    </location>
</feature>
<name>A0A0A9YLE7_LYGHE</name>
<evidence type="ECO:0000313" key="1">
    <source>
        <dbReference type="EMBL" id="JAG30360.1"/>
    </source>
</evidence>
<dbReference type="AlphaFoldDB" id="A0A0A9YLE7"/>
<dbReference type="EMBL" id="GBHO01013244">
    <property type="protein sequence ID" value="JAG30360.1"/>
    <property type="molecule type" value="Transcribed_RNA"/>
</dbReference>
<reference evidence="1" key="1">
    <citation type="journal article" date="2014" name="PLoS ONE">
        <title>Transcriptome-Based Identification of ABC Transporters in the Western Tarnished Plant Bug Lygus hesperus.</title>
        <authorList>
            <person name="Hull J.J."/>
            <person name="Chaney K."/>
            <person name="Geib S.M."/>
            <person name="Fabrick J.A."/>
            <person name="Brent C.S."/>
            <person name="Walsh D."/>
            <person name="Lavine L.C."/>
        </authorList>
    </citation>
    <scope>NUCLEOTIDE SEQUENCE</scope>
</reference>
<proteinExistence type="predicted"/>